<accession>A0A0R3MIY1</accession>
<feature type="transmembrane region" description="Helical" evidence="1">
    <location>
        <begin position="6"/>
        <end position="29"/>
    </location>
</feature>
<dbReference type="InterPro" id="IPR000073">
    <property type="entry name" value="AB_hydrolase_1"/>
</dbReference>
<sequence>MSTAEAIFVVVICVLLVLVIGNILFSFLAERKNPPIGRFIDCDGVRLHYLERGDPAARCVVLFHGNGTMIQDLIISGLVDRLASRSRVICFDRPGFGYSQRPRARIWTATSQAALFVKALDQLGVRDPVVLGHSWGALVAAAIGFQNDYPYPIRGLVLASGYYFPTPRLDFWMLSGPAIPVLGDLVRYTVAPMISWAILPALIRKLFAPRSVPENFKHGFPASLTLRPKQLRAAAEESAFLIPEAARFQSRYPSIRCPVHIFHGTADQIIEPEQASRLNEVLGHSDLHLVRGAGHMVTYADSTSIAQAVESLEIATVK</sequence>
<protein>
    <submittedName>
        <fullName evidence="3">Alpha/beta hydrolase</fullName>
    </submittedName>
</protein>
<dbReference type="SUPFAM" id="SSF53474">
    <property type="entry name" value="alpha/beta-Hydrolases"/>
    <property type="match status" value="1"/>
</dbReference>
<dbReference type="OrthoDB" id="9815441at2"/>
<dbReference type="Proteomes" id="UP000052023">
    <property type="component" value="Unassembled WGS sequence"/>
</dbReference>
<dbReference type="AlphaFoldDB" id="A0A0R3MIY1"/>
<name>A0A0R3MIY1_9BRAD</name>
<keyword evidence="1" id="KW-0812">Transmembrane</keyword>
<dbReference type="PANTHER" id="PTHR43433">
    <property type="entry name" value="HYDROLASE, ALPHA/BETA FOLD FAMILY PROTEIN"/>
    <property type="match status" value="1"/>
</dbReference>
<organism evidence="3 4">
    <name type="scientific">Bradyrhizobium retamae</name>
    <dbReference type="NCBI Taxonomy" id="1300035"/>
    <lineage>
        <taxon>Bacteria</taxon>
        <taxon>Pseudomonadati</taxon>
        <taxon>Pseudomonadota</taxon>
        <taxon>Alphaproteobacteria</taxon>
        <taxon>Hyphomicrobiales</taxon>
        <taxon>Nitrobacteraceae</taxon>
        <taxon>Bradyrhizobium</taxon>
    </lineage>
</organism>
<evidence type="ECO:0000313" key="3">
    <source>
        <dbReference type="EMBL" id="KRR19884.1"/>
    </source>
</evidence>
<dbReference type="PRINTS" id="PR00111">
    <property type="entry name" value="ABHYDROLASE"/>
</dbReference>
<gene>
    <name evidence="3" type="ORF">CQ13_08065</name>
</gene>
<dbReference type="RefSeq" id="WP_057846318.1">
    <property type="nucleotide sequence ID" value="NZ_LLYA01000181.1"/>
</dbReference>
<dbReference type="Pfam" id="PF12697">
    <property type="entry name" value="Abhydrolase_6"/>
    <property type="match status" value="1"/>
</dbReference>
<dbReference type="EMBL" id="LLYA01000181">
    <property type="protein sequence ID" value="KRR19884.1"/>
    <property type="molecule type" value="Genomic_DNA"/>
</dbReference>
<feature type="domain" description="AB hydrolase-1" evidence="2">
    <location>
        <begin position="60"/>
        <end position="299"/>
    </location>
</feature>
<dbReference type="Gene3D" id="3.40.50.1820">
    <property type="entry name" value="alpha/beta hydrolase"/>
    <property type="match status" value="1"/>
</dbReference>
<dbReference type="GO" id="GO:0016787">
    <property type="term" value="F:hydrolase activity"/>
    <property type="evidence" value="ECO:0007669"/>
    <property type="project" value="UniProtKB-KW"/>
</dbReference>
<dbReference type="InterPro" id="IPR029058">
    <property type="entry name" value="AB_hydrolase_fold"/>
</dbReference>
<proteinExistence type="predicted"/>
<keyword evidence="3" id="KW-0378">Hydrolase</keyword>
<evidence type="ECO:0000259" key="2">
    <source>
        <dbReference type="Pfam" id="PF12697"/>
    </source>
</evidence>
<evidence type="ECO:0000313" key="4">
    <source>
        <dbReference type="Proteomes" id="UP000052023"/>
    </source>
</evidence>
<keyword evidence="1" id="KW-0472">Membrane</keyword>
<evidence type="ECO:0000256" key="1">
    <source>
        <dbReference type="SAM" id="Phobius"/>
    </source>
</evidence>
<dbReference type="InterPro" id="IPR050471">
    <property type="entry name" value="AB_hydrolase"/>
</dbReference>
<keyword evidence="1" id="KW-1133">Transmembrane helix</keyword>
<keyword evidence="4" id="KW-1185">Reference proteome</keyword>
<comment type="caution">
    <text evidence="3">The sequence shown here is derived from an EMBL/GenBank/DDBJ whole genome shotgun (WGS) entry which is preliminary data.</text>
</comment>
<dbReference type="PANTHER" id="PTHR43433:SF10">
    <property type="entry name" value="AB HYDROLASE-1 DOMAIN-CONTAINING PROTEIN"/>
    <property type="match status" value="1"/>
</dbReference>
<reference evidence="3 4" key="1">
    <citation type="submission" date="2014-03" db="EMBL/GenBank/DDBJ databases">
        <title>Bradyrhizobium valentinum sp. nov., isolated from effective nodules of Lupinus mariae-josephae, a lupine endemic of basic-lime soils in Eastern Spain.</title>
        <authorList>
            <person name="Duran D."/>
            <person name="Rey L."/>
            <person name="Navarro A."/>
            <person name="Busquets A."/>
            <person name="Imperial J."/>
            <person name="Ruiz-Argueso T."/>
        </authorList>
    </citation>
    <scope>NUCLEOTIDE SEQUENCE [LARGE SCALE GENOMIC DNA]</scope>
    <source>
        <strain evidence="3 4">Ro19</strain>
    </source>
</reference>